<evidence type="ECO:0000256" key="1">
    <source>
        <dbReference type="SAM" id="Coils"/>
    </source>
</evidence>
<feature type="region of interest" description="Disordered" evidence="2">
    <location>
        <begin position="640"/>
        <end position="661"/>
    </location>
</feature>
<organism evidence="3 4">
    <name type="scientific">Calocera viscosa (strain TUFC12733)</name>
    <dbReference type="NCBI Taxonomy" id="1330018"/>
    <lineage>
        <taxon>Eukaryota</taxon>
        <taxon>Fungi</taxon>
        <taxon>Dikarya</taxon>
        <taxon>Basidiomycota</taxon>
        <taxon>Agaricomycotina</taxon>
        <taxon>Dacrymycetes</taxon>
        <taxon>Dacrymycetales</taxon>
        <taxon>Dacrymycetaceae</taxon>
        <taxon>Calocera</taxon>
    </lineage>
</organism>
<feature type="coiled-coil region" evidence="1">
    <location>
        <begin position="329"/>
        <end position="359"/>
    </location>
</feature>
<name>A0A167L6N6_CALVF</name>
<gene>
    <name evidence="3" type="ORF">CALVIDRAFT_599176</name>
</gene>
<feature type="compositionally biased region" description="Polar residues" evidence="2">
    <location>
        <begin position="650"/>
        <end position="661"/>
    </location>
</feature>
<sequence>MASRPKNLTYKDRVLEGVKELTEGRSHKAVHLNAIRAQVKRNAAITGLALGKLASPYIKRATAAFVEDGTLVTLKDQPLKFRLAFDRAGKRRYSNISIADLEQNKRRRSYSATSRNMPVLRSRGRRSDTVLSIEQQPLIERISQPEPPIAPIHEWSKQLHVNDHRPDNSSEERPSLTMEHSISQDAFQELDVSMEVSVEPMGTSIRQAEDAGSNENTVTDMSALDIQSRMSPSGRMHYWPIKDIDSNEQWGLGGDVDLTLFDDSVAFGTIPPIEYHQELQSNVAPQSAIRVPPVTADGPLNMAIPGVMMRSSDRDAHISSLQAELEHAHQQLHGRNEDIKKLLAELESAENRLALRDIDALDQLAAVALKVGRLDDITLKQRDRVTECCEEIATLEQSMEQTNNELSIWQRSVAELQPFVLRALAAESALQEQQSMTSEGSRVIEAKDMQIKQLQTQIEQLQASNVELEEKLEHARDTITTDQQHIALLEELERLSRETQHKLEIAEIELSAVKTESAAKDNALVTAEEAIQSRTFEVARLRGALEDVEKARRMIGIQADASQEAIADLKSRNESLEIESDSLRSALSTAWQDNATQARLINTLMEHLESIATEWNVLSQGLDGVQSARQAVMERLHRAQESLGGRDMSPFTSQADVSNLL</sequence>
<dbReference type="EMBL" id="KV417289">
    <property type="protein sequence ID" value="KZO95384.1"/>
    <property type="molecule type" value="Genomic_DNA"/>
</dbReference>
<feature type="coiled-coil region" evidence="1">
    <location>
        <begin position="559"/>
        <end position="586"/>
    </location>
</feature>
<evidence type="ECO:0000313" key="4">
    <source>
        <dbReference type="Proteomes" id="UP000076738"/>
    </source>
</evidence>
<evidence type="ECO:0000256" key="2">
    <source>
        <dbReference type="SAM" id="MobiDB-lite"/>
    </source>
</evidence>
<dbReference type="OrthoDB" id="6350415at2759"/>
<dbReference type="AlphaFoldDB" id="A0A167L6N6"/>
<feature type="coiled-coil region" evidence="1">
    <location>
        <begin position="385"/>
        <end position="412"/>
    </location>
</feature>
<keyword evidence="4" id="KW-1185">Reference proteome</keyword>
<accession>A0A167L6N6</accession>
<reference evidence="3 4" key="1">
    <citation type="journal article" date="2016" name="Mol. Biol. Evol.">
        <title>Comparative Genomics of Early-Diverging Mushroom-Forming Fungi Provides Insights into the Origins of Lignocellulose Decay Capabilities.</title>
        <authorList>
            <person name="Nagy L.G."/>
            <person name="Riley R."/>
            <person name="Tritt A."/>
            <person name="Adam C."/>
            <person name="Daum C."/>
            <person name="Floudas D."/>
            <person name="Sun H."/>
            <person name="Yadav J.S."/>
            <person name="Pangilinan J."/>
            <person name="Larsson K.H."/>
            <person name="Matsuura K."/>
            <person name="Barry K."/>
            <person name="Labutti K."/>
            <person name="Kuo R."/>
            <person name="Ohm R.A."/>
            <person name="Bhattacharya S.S."/>
            <person name="Shirouzu T."/>
            <person name="Yoshinaga Y."/>
            <person name="Martin F.M."/>
            <person name="Grigoriev I.V."/>
            <person name="Hibbett D.S."/>
        </authorList>
    </citation>
    <scope>NUCLEOTIDE SEQUENCE [LARGE SCALE GENOMIC DNA]</scope>
    <source>
        <strain evidence="3 4">TUFC12733</strain>
    </source>
</reference>
<protein>
    <submittedName>
        <fullName evidence="3">Uncharacterized protein</fullName>
    </submittedName>
</protein>
<proteinExistence type="predicted"/>
<feature type="coiled-coil region" evidence="1">
    <location>
        <begin position="444"/>
        <end position="509"/>
    </location>
</feature>
<evidence type="ECO:0000313" key="3">
    <source>
        <dbReference type="EMBL" id="KZO95384.1"/>
    </source>
</evidence>
<dbReference type="Proteomes" id="UP000076738">
    <property type="component" value="Unassembled WGS sequence"/>
</dbReference>
<keyword evidence="1" id="KW-0175">Coiled coil</keyword>